<reference evidence="2" key="2">
    <citation type="submission" date="2016-11" db="UniProtKB">
        <authorList>
            <consortium name="WormBaseParasite"/>
        </authorList>
    </citation>
    <scope>IDENTIFICATION</scope>
</reference>
<dbReference type="PANTHER" id="PTHR44099">
    <property type="entry name" value="RABCONNECTIN-3B, ISOFORM A"/>
    <property type="match status" value="1"/>
</dbReference>
<dbReference type="InterPro" id="IPR015943">
    <property type="entry name" value="WD40/YVTN_repeat-like_dom_sf"/>
</dbReference>
<dbReference type="InterPro" id="IPR001680">
    <property type="entry name" value="WD40_rpt"/>
</dbReference>
<dbReference type="InterPro" id="IPR036322">
    <property type="entry name" value="WD40_repeat_dom_sf"/>
</dbReference>
<dbReference type="STRING" id="7209.A0A1I7VUD3"/>
<evidence type="ECO:0000313" key="1">
    <source>
        <dbReference type="Proteomes" id="UP000095285"/>
    </source>
</evidence>
<accession>A0A1I7VUD3</accession>
<evidence type="ECO:0000313" key="2">
    <source>
        <dbReference type="WBParaSite" id="EN70_637"/>
    </source>
</evidence>
<proteinExistence type="predicted"/>
<dbReference type="Pfam" id="PF00400">
    <property type="entry name" value="WD40"/>
    <property type="match status" value="1"/>
</dbReference>
<dbReference type="AlphaFoldDB" id="A0A1I7VUD3"/>
<keyword evidence="1" id="KW-1185">Reference proteome</keyword>
<organism evidence="1 2">
    <name type="scientific">Loa loa</name>
    <name type="common">Eye worm</name>
    <name type="synonym">Filaria loa</name>
    <dbReference type="NCBI Taxonomy" id="7209"/>
    <lineage>
        <taxon>Eukaryota</taxon>
        <taxon>Metazoa</taxon>
        <taxon>Ecdysozoa</taxon>
        <taxon>Nematoda</taxon>
        <taxon>Chromadorea</taxon>
        <taxon>Rhabditida</taxon>
        <taxon>Spirurina</taxon>
        <taxon>Spiruromorpha</taxon>
        <taxon>Filarioidea</taxon>
        <taxon>Onchocercidae</taxon>
        <taxon>Loa</taxon>
    </lineage>
</organism>
<dbReference type="PANTHER" id="PTHR44099:SF4">
    <property type="entry name" value="RABCONNECTIN-3B, ISOFORM A"/>
    <property type="match status" value="1"/>
</dbReference>
<protein>
    <submittedName>
        <fullName evidence="2">WD_REPEATS_REGION domain-containing protein</fullName>
    </submittedName>
</protein>
<dbReference type="GO" id="GO:0005737">
    <property type="term" value="C:cytoplasm"/>
    <property type="evidence" value="ECO:0007669"/>
    <property type="project" value="TreeGrafter"/>
</dbReference>
<dbReference type="SUPFAM" id="SSF50978">
    <property type="entry name" value="WD40 repeat-like"/>
    <property type="match status" value="1"/>
</dbReference>
<dbReference type="InterPro" id="IPR049916">
    <property type="entry name" value="WDR72-like"/>
</dbReference>
<dbReference type="WBParaSite" id="EN70_637">
    <property type="protein sequence ID" value="EN70_637"/>
    <property type="gene ID" value="EN70_637"/>
</dbReference>
<name>A0A1I7VUD3_LOALO</name>
<dbReference type="Gene3D" id="2.130.10.10">
    <property type="entry name" value="YVTN repeat-like/Quinoprotein amine dehydrogenase"/>
    <property type="match status" value="1"/>
</dbReference>
<sequence>MVAYCPNTRRIAFGGRTGTVVVHELRAAKAQTLQAHKGAVTAVAFSEDGKFLATYGAEEAKLSFWQTSQTFLGMGQSQFKCVKSQSAPGIFPVLSPSGTQQAFRARLVWISLKSVTLMLPNSKEFSYERHILQLM</sequence>
<reference evidence="1" key="1">
    <citation type="submission" date="2012-04" db="EMBL/GenBank/DDBJ databases">
        <title>The Genome Sequence of Loa loa.</title>
        <authorList>
            <consortium name="The Broad Institute Genome Sequencing Platform"/>
            <consortium name="Broad Institute Genome Sequencing Center for Infectious Disease"/>
            <person name="Nutman T.B."/>
            <person name="Fink D.L."/>
            <person name="Russ C."/>
            <person name="Young S."/>
            <person name="Zeng Q."/>
            <person name="Gargeya S."/>
            <person name="Alvarado L."/>
            <person name="Berlin A."/>
            <person name="Chapman S.B."/>
            <person name="Chen Z."/>
            <person name="Freedman E."/>
            <person name="Gellesch M."/>
            <person name="Goldberg J."/>
            <person name="Griggs A."/>
            <person name="Gujja S."/>
            <person name="Heilman E.R."/>
            <person name="Heiman D."/>
            <person name="Howarth C."/>
            <person name="Mehta T."/>
            <person name="Neiman D."/>
            <person name="Pearson M."/>
            <person name="Roberts A."/>
            <person name="Saif S."/>
            <person name="Shea T."/>
            <person name="Shenoy N."/>
            <person name="Sisk P."/>
            <person name="Stolte C."/>
            <person name="Sykes S."/>
            <person name="White J."/>
            <person name="Yandava C."/>
            <person name="Haas B."/>
            <person name="Henn M.R."/>
            <person name="Nusbaum C."/>
            <person name="Birren B."/>
        </authorList>
    </citation>
    <scope>NUCLEOTIDE SEQUENCE [LARGE SCALE GENOMIC DNA]</scope>
</reference>
<dbReference type="Proteomes" id="UP000095285">
    <property type="component" value="Unassembled WGS sequence"/>
</dbReference>